<evidence type="ECO:0000313" key="3">
    <source>
        <dbReference type="Proteomes" id="UP000199569"/>
    </source>
</evidence>
<dbReference type="STRING" id="549386.SAMN02927923_01821"/>
<evidence type="ECO:0000313" key="2">
    <source>
        <dbReference type="EMBL" id="SCY64902.1"/>
    </source>
</evidence>
<protein>
    <submittedName>
        <fullName evidence="2">Glutaredoxin</fullName>
    </submittedName>
</protein>
<dbReference type="SUPFAM" id="SSF52833">
    <property type="entry name" value="Thioredoxin-like"/>
    <property type="match status" value="1"/>
</dbReference>
<organism evidence="2 3">
    <name type="scientific">Microvirga guangxiensis</name>
    <dbReference type="NCBI Taxonomy" id="549386"/>
    <lineage>
        <taxon>Bacteria</taxon>
        <taxon>Pseudomonadati</taxon>
        <taxon>Pseudomonadota</taxon>
        <taxon>Alphaproteobacteria</taxon>
        <taxon>Hyphomicrobiales</taxon>
        <taxon>Methylobacteriaceae</taxon>
        <taxon>Microvirga</taxon>
    </lineage>
</organism>
<accession>A0A1G5HLX4</accession>
<evidence type="ECO:0000259" key="1">
    <source>
        <dbReference type="Pfam" id="PF00462"/>
    </source>
</evidence>
<dbReference type="InterPro" id="IPR036249">
    <property type="entry name" value="Thioredoxin-like_sf"/>
</dbReference>
<keyword evidence="3" id="KW-1185">Reference proteome</keyword>
<dbReference type="Proteomes" id="UP000199569">
    <property type="component" value="Unassembled WGS sequence"/>
</dbReference>
<proteinExistence type="predicted"/>
<dbReference type="Pfam" id="PF00462">
    <property type="entry name" value="Glutaredoxin"/>
    <property type="match status" value="1"/>
</dbReference>
<feature type="domain" description="Glutaredoxin" evidence="1">
    <location>
        <begin position="8"/>
        <end position="35"/>
    </location>
</feature>
<dbReference type="CDD" id="cd02976">
    <property type="entry name" value="NrdH"/>
    <property type="match status" value="1"/>
</dbReference>
<dbReference type="RefSeq" id="WP_091133593.1">
    <property type="nucleotide sequence ID" value="NZ_FMVJ01000005.1"/>
</dbReference>
<sequence>MTRMNSAVTLYTTPECSDCNPLKGWLKQMGIPFDEQRLSYPTGTRRSDPLTVVDGHAISGPLGEQKRAIFEALTMTVLG</sequence>
<dbReference type="OrthoDB" id="9795531at2"/>
<reference evidence="2 3" key="1">
    <citation type="submission" date="2016-10" db="EMBL/GenBank/DDBJ databases">
        <authorList>
            <person name="de Groot N.N."/>
        </authorList>
    </citation>
    <scope>NUCLEOTIDE SEQUENCE [LARGE SCALE GENOMIC DNA]</scope>
    <source>
        <strain evidence="2 3">CGMCC 1.7666</strain>
    </source>
</reference>
<name>A0A1G5HLX4_9HYPH</name>
<dbReference type="AlphaFoldDB" id="A0A1G5HLX4"/>
<dbReference type="Gene3D" id="3.40.30.10">
    <property type="entry name" value="Glutaredoxin"/>
    <property type="match status" value="1"/>
</dbReference>
<gene>
    <name evidence="2" type="ORF">SAMN02927923_01821</name>
</gene>
<dbReference type="EMBL" id="FMVJ01000005">
    <property type="protein sequence ID" value="SCY64902.1"/>
    <property type="molecule type" value="Genomic_DNA"/>
</dbReference>
<dbReference type="InterPro" id="IPR002109">
    <property type="entry name" value="Glutaredoxin"/>
</dbReference>